<comment type="caution">
    <text evidence="4">The sequence shown here is derived from an EMBL/GenBank/DDBJ whole genome shotgun (WGS) entry which is preliminary data.</text>
</comment>
<sequence length="372" mass="40747">MKLGLLVAVLLVLQYGPDLGLAQTLRNYRFKNGIRLAGDPGAKGRLEVSSTDAWFSTVSGKASWSPVCDTSDFAKEDAVIMCKMLGYTYGRKYSSKFTTTPRNETDFRYVGRIICDEKIFDPPLPARSPPVRARSRSLYRPLVGSINTPKASPYTCRIRPGPCDNKGPFVGIECAHVPFDTILPPPPSPPAPPPLPPAVSSYVRFYGPQLSELYNVYDDLERNLEDEDNMIGTLYGRLEVQVTSPVDGRPVWAPLCFYNDTTDSSYVDTIQMTTADVACQQLYNWPKMFDGGIGLVMTRVSNVRIDIPSGASVGDDFDPTKVAAWATVLGNGADASPRTVQAMNIAISTTPCKSGALLTVACQPFGERHRRN</sequence>
<feature type="chain" id="PRO_5035203232" description="SRCR domain-containing protein" evidence="2">
    <location>
        <begin position="23"/>
        <end position="372"/>
    </location>
</feature>
<dbReference type="PROSITE" id="PS50287">
    <property type="entry name" value="SRCR_2"/>
    <property type="match status" value="1"/>
</dbReference>
<dbReference type="GO" id="GO:0016020">
    <property type="term" value="C:membrane"/>
    <property type="evidence" value="ECO:0007669"/>
    <property type="project" value="InterPro"/>
</dbReference>
<feature type="signal peptide" evidence="2">
    <location>
        <begin position="1"/>
        <end position="22"/>
    </location>
</feature>
<evidence type="ECO:0000313" key="4">
    <source>
        <dbReference type="EMBL" id="GIL60247.1"/>
    </source>
</evidence>
<keyword evidence="1" id="KW-1015">Disulfide bond</keyword>
<dbReference type="InterPro" id="IPR001190">
    <property type="entry name" value="SRCR"/>
</dbReference>
<accession>A0A8J4BGG5</accession>
<dbReference type="InterPro" id="IPR036772">
    <property type="entry name" value="SRCR-like_dom_sf"/>
</dbReference>
<dbReference type="Proteomes" id="UP000747399">
    <property type="component" value="Unassembled WGS sequence"/>
</dbReference>
<dbReference type="EMBL" id="BNCO01000039">
    <property type="protein sequence ID" value="GIL60247.1"/>
    <property type="molecule type" value="Genomic_DNA"/>
</dbReference>
<keyword evidence="2" id="KW-0732">Signal</keyword>
<feature type="domain" description="SRCR" evidence="3">
    <location>
        <begin position="34"/>
        <end position="86"/>
    </location>
</feature>
<evidence type="ECO:0000256" key="2">
    <source>
        <dbReference type="SAM" id="SignalP"/>
    </source>
</evidence>
<protein>
    <recommendedName>
        <fullName evidence="3">SRCR domain-containing protein</fullName>
    </recommendedName>
</protein>
<keyword evidence="5" id="KW-1185">Reference proteome</keyword>
<evidence type="ECO:0000256" key="1">
    <source>
        <dbReference type="ARBA" id="ARBA00023157"/>
    </source>
</evidence>
<evidence type="ECO:0000259" key="3">
    <source>
        <dbReference type="PROSITE" id="PS50287"/>
    </source>
</evidence>
<reference evidence="4" key="1">
    <citation type="journal article" date="2021" name="Proc. Natl. Acad. Sci. U.S.A.">
        <title>Three genomes in the algal genus Volvox reveal the fate of a haploid sex-determining region after a transition to homothallism.</title>
        <authorList>
            <person name="Yamamoto K."/>
            <person name="Hamaji T."/>
            <person name="Kawai-Toyooka H."/>
            <person name="Matsuzaki R."/>
            <person name="Takahashi F."/>
            <person name="Nishimura Y."/>
            <person name="Kawachi M."/>
            <person name="Noguchi H."/>
            <person name="Minakuchi Y."/>
            <person name="Umen J.G."/>
            <person name="Toyoda A."/>
            <person name="Nozaki H."/>
        </authorList>
    </citation>
    <scope>NUCLEOTIDE SEQUENCE</scope>
    <source>
        <strain evidence="4">NIES-3780</strain>
    </source>
</reference>
<gene>
    <name evidence="4" type="ORF">Vafri_14882</name>
</gene>
<dbReference type="AlphaFoldDB" id="A0A8J4BGG5"/>
<proteinExistence type="predicted"/>
<dbReference type="Gene3D" id="3.10.250.10">
    <property type="entry name" value="SRCR-like domain"/>
    <property type="match status" value="1"/>
</dbReference>
<organism evidence="4 5">
    <name type="scientific">Volvox africanus</name>
    <dbReference type="NCBI Taxonomy" id="51714"/>
    <lineage>
        <taxon>Eukaryota</taxon>
        <taxon>Viridiplantae</taxon>
        <taxon>Chlorophyta</taxon>
        <taxon>core chlorophytes</taxon>
        <taxon>Chlorophyceae</taxon>
        <taxon>CS clade</taxon>
        <taxon>Chlamydomonadales</taxon>
        <taxon>Volvocaceae</taxon>
        <taxon>Volvox</taxon>
    </lineage>
</organism>
<name>A0A8J4BGG5_9CHLO</name>
<evidence type="ECO:0000313" key="5">
    <source>
        <dbReference type="Proteomes" id="UP000747399"/>
    </source>
</evidence>